<name>A0ABV9C6W7_9GAMM</name>
<reference evidence="12" key="1">
    <citation type="journal article" date="2019" name="Int. J. Syst. Evol. Microbiol.">
        <title>The Global Catalogue of Microorganisms (GCM) 10K type strain sequencing project: providing services to taxonomists for standard genome sequencing and annotation.</title>
        <authorList>
            <consortium name="The Broad Institute Genomics Platform"/>
            <consortium name="The Broad Institute Genome Sequencing Center for Infectious Disease"/>
            <person name="Wu L."/>
            <person name="Ma J."/>
        </authorList>
    </citation>
    <scope>NUCLEOTIDE SEQUENCE [LARGE SCALE GENOMIC DNA]</scope>
    <source>
        <strain evidence="12">CCM 4481</strain>
    </source>
</reference>
<feature type="domain" description="ABC transmembrane type-1" evidence="9">
    <location>
        <begin position="161"/>
        <end position="420"/>
    </location>
</feature>
<feature type="domain" description="ABC transporter" evidence="8">
    <location>
        <begin position="477"/>
        <end position="707"/>
    </location>
</feature>
<feature type="transmembrane region" description="Helical" evidence="7">
    <location>
        <begin position="407"/>
        <end position="423"/>
    </location>
</feature>
<evidence type="ECO:0000313" key="12">
    <source>
        <dbReference type="Proteomes" id="UP001595961"/>
    </source>
</evidence>
<keyword evidence="2 7" id="KW-0812">Transmembrane</keyword>
<gene>
    <name evidence="11" type="ORF">ACFO5W_19005</name>
</gene>
<keyword evidence="3" id="KW-0547">Nucleotide-binding</keyword>
<evidence type="ECO:0000256" key="4">
    <source>
        <dbReference type="ARBA" id="ARBA00022840"/>
    </source>
</evidence>
<keyword evidence="4" id="KW-0067">ATP-binding</keyword>
<dbReference type="Gene3D" id="3.90.70.10">
    <property type="entry name" value="Cysteine proteinases"/>
    <property type="match status" value="1"/>
</dbReference>
<evidence type="ECO:0000313" key="11">
    <source>
        <dbReference type="EMBL" id="MFC4528741.1"/>
    </source>
</evidence>
<protein>
    <submittedName>
        <fullName evidence="11">Peptidase domain-containing ABC transporter</fullName>
    </submittedName>
</protein>
<dbReference type="SUPFAM" id="SSF90123">
    <property type="entry name" value="ABC transporter transmembrane region"/>
    <property type="match status" value="1"/>
</dbReference>
<accession>A0ABV9C6W7</accession>
<keyword evidence="12" id="KW-1185">Reference proteome</keyword>
<evidence type="ECO:0000256" key="5">
    <source>
        <dbReference type="ARBA" id="ARBA00022989"/>
    </source>
</evidence>
<evidence type="ECO:0000259" key="9">
    <source>
        <dbReference type="PROSITE" id="PS50929"/>
    </source>
</evidence>
<evidence type="ECO:0000256" key="6">
    <source>
        <dbReference type="ARBA" id="ARBA00023136"/>
    </source>
</evidence>
<evidence type="ECO:0000256" key="1">
    <source>
        <dbReference type="ARBA" id="ARBA00004651"/>
    </source>
</evidence>
<feature type="domain" description="Peptidase C39" evidence="10">
    <location>
        <begin position="6"/>
        <end position="125"/>
    </location>
</feature>
<evidence type="ECO:0000256" key="3">
    <source>
        <dbReference type="ARBA" id="ARBA00022741"/>
    </source>
</evidence>
<dbReference type="InterPro" id="IPR005074">
    <property type="entry name" value="Peptidase_C39"/>
</dbReference>
<dbReference type="PROSITE" id="PS50990">
    <property type="entry name" value="PEPTIDASE_C39"/>
    <property type="match status" value="1"/>
</dbReference>
<evidence type="ECO:0000256" key="7">
    <source>
        <dbReference type="SAM" id="Phobius"/>
    </source>
</evidence>
<dbReference type="SUPFAM" id="SSF52540">
    <property type="entry name" value="P-loop containing nucleoside triphosphate hydrolases"/>
    <property type="match status" value="1"/>
</dbReference>
<evidence type="ECO:0000259" key="8">
    <source>
        <dbReference type="PROSITE" id="PS50893"/>
    </source>
</evidence>
<proteinExistence type="predicted"/>
<feature type="transmembrane region" description="Helical" evidence="7">
    <location>
        <begin position="194"/>
        <end position="212"/>
    </location>
</feature>
<dbReference type="PANTHER" id="PTHR24221:SF606">
    <property type="entry name" value="COLICIN V SECRETION-PROCESSING ATP-BINDING PROTEIN"/>
    <property type="match status" value="1"/>
</dbReference>
<dbReference type="Gene3D" id="1.20.1560.10">
    <property type="entry name" value="ABC transporter type 1, transmembrane domain"/>
    <property type="match status" value="1"/>
</dbReference>
<dbReference type="PROSITE" id="PS50893">
    <property type="entry name" value="ABC_TRANSPORTER_2"/>
    <property type="match status" value="1"/>
</dbReference>
<feature type="transmembrane region" description="Helical" evidence="7">
    <location>
        <begin position="161"/>
        <end position="182"/>
    </location>
</feature>
<keyword evidence="6 7" id="KW-0472">Membrane</keyword>
<dbReference type="PROSITE" id="PS00211">
    <property type="entry name" value="ABC_TRANSPORTER_1"/>
    <property type="match status" value="1"/>
</dbReference>
<dbReference type="Pfam" id="PF00664">
    <property type="entry name" value="ABC_membrane"/>
    <property type="match status" value="1"/>
</dbReference>
<evidence type="ECO:0000256" key="2">
    <source>
        <dbReference type="ARBA" id="ARBA00022692"/>
    </source>
</evidence>
<dbReference type="RefSeq" id="WP_266147895.1">
    <property type="nucleotide sequence ID" value="NZ_CP064028.1"/>
</dbReference>
<dbReference type="EMBL" id="JBHSGA010000020">
    <property type="protein sequence ID" value="MFC4528741.1"/>
    <property type="molecule type" value="Genomic_DNA"/>
</dbReference>
<dbReference type="Proteomes" id="UP001595961">
    <property type="component" value="Unassembled WGS sequence"/>
</dbReference>
<evidence type="ECO:0000259" key="10">
    <source>
        <dbReference type="PROSITE" id="PS50990"/>
    </source>
</evidence>
<dbReference type="PANTHER" id="PTHR24221">
    <property type="entry name" value="ATP-BINDING CASSETTE SUB-FAMILY B"/>
    <property type="match status" value="1"/>
</dbReference>
<dbReference type="InterPro" id="IPR017871">
    <property type="entry name" value="ABC_transporter-like_CS"/>
</dbReference>
<dbReference type="InterPro" id="IPR036640">
    <property type="entry name" value="ABC1_TM_sf"/>
</dbReference>
<feature type="transmembrane region" description="Helical" evidence="7">
    <location>
        <begin position="296"/>
        <end position="317"/>
    </location>
</feature>
<dbReference type="Pfam" id="PF00005">
    <property type="entry name" value="ABC_tran"/>
    <property type="match status" value="1"/>
</dbReference>
<dbReference type="InterPro" id="IPR003593">
    <property type="entry name" value="AAA+_ATPase"/>
</dbReference>
<comment type="caution">
    <text evidence="11">The sequence shown here is derived from an EMBL/GenBank/DDBJ whole genome shotgun (WGS) entry which is preliminary data.</text>
</comment>
<dbReference type="InterPro" id="IPR011527">
    <property type="entry name" value="ABC1_TM_dom"/>
</dbReference>
<dbReference type="InterPro" id="IPR027417">
    <property type="entry name" value="P-loop_NTPase"/>
</dbReference>
<keyword evidence="5 7" id="KW-1133">Transmembrane helix</keyword>
<dbReference type="CDD" id="cd03228">
    <property type="entry name" value="ABCC_MRP_Like"/>
    <property type="match status" value="1"/>
</dbReference>
<dbReference type="Gene3D" id="3.40.50.300">
    <property type="entry name" value="P-loop containing nucleotide triphosphate hydrolases"/>
    <property type="match status" value="1"/>
</dbReference>
<dbReference type="PROSITE" id="PS50929">
    <property type="entry name" value="ABC_TM1F"/>
    <property type="match status" value="1"/>
</dbReference>
<sequence length="708" mass="77980">MRVIYQNEVAECGYACLAMVLTELGRATDVREISAFRPISSHGLSMTDLYDVALEFGLSVEAYRFERNDLAQIKPGSILHVGGAHFVVFEKLGRGYVQVIDPATGRRRVALDTLLATMSGYLLECAPTPQLQRIRARSRMPAALERVRAWNPQLRSSIAKVMFVALAAQFAILAMPYLGWLMLDEVVGTDNLSLIHTLVWTFAGIFAIGTFAQFAQDYLTELACQWVRVNATEGLLSHLLRNPLSYFEKRNAGDLFARIKAQDDISAHAVRVRISLGIDLAVGLLALALMMMQSPLLATLALLGILLPALVALALFARMRDTRLRVLEESTRCDETLLETIRAAALIKLSCGETRRTAAFMGKFKSYAAVALQESRLVAKRDVALQLISYGELLVMTWLAASLLLRGSLSVGVFYAFMIYRSLASARLARSVNAGFAHLMLDAPAARVDDIMSSEQERYTPMADRQKAVEVASFESIAMRHVSFRYGISDGMVLADASLEIRRGDKIVVTGPSGSGKSTLFKLLAAAEPLQDGELLLNGIRWPNLTVDEIRRHVVHLRQGDVILRGSIADNVSLFTADADDERIRRVLEQVGLWSDVMRMPMRTRTLISDTVANISAGQRQRLLLARALYQPKEVLLLDEPTANLDAGSVSGVAELLRQLDRTVVVITHDLSLAQAFERRYRLVDGALSPSSPVHAATPEVPVSETAV</sequence>
<dbReference type="InterPro" id="IPR039421">
    <property type="entry name" value="Type_1_exporter"/>
</dbReference>
<organism evidence="11 12">
    <name type="scientific">Dyella halodurans</name>
    <dbReference type="NCBI Taxonomy" id="1920171"/>
    <lineage>
        <taxon>Bacteria</taxon>
        <taxon>Pseudomonadati</taxon>
        <taxon>Pseudomonadota</taxon>
        <taxon>Gammaproteobacteria</taxon>
        <taxon>Lysobacterales</taxon>
        <taxon>Rhodanobacteraceae</taxon>
        <taxon>Dyella</taxon>
    </lineage>
</organism>
<dbReference type="SMART" id="SM00382">
    <property type="entry name" value="AAA"/>
    <property type="match status" value="1"/>
</dbReference>
<dbReference type="Pfam" id="PF03412">
    <property type="entry name" value="Peptidase_C39"/>
    <property type="match status" value="1"/>
</dbReference>
<comment type="subcellular location">
    <subcellularLocation>
        <location evidence="1">Cell membrane</location>
        <topology evidence="1">Multi-pass membrane protein</topology>
    </subcellularLocation>
</comment>
<dbReference type="InterPro" id="IPR003439">
    <property type="entry name" value="ABC_transporter-like_ATP-bd"/>
</dbReference>
<feature type="transmembrane region" description="Helical" evidence="7">
    <location>
        <begin position="270"/>
        <end position="290"/>
    </location>
</feature>